<evidence type="ECO:0000313" key="5">
    <source>
        <dbReference type="EMBL" id="NJP41828.1"/>
    </source>
</evidence>
<evidence type="ECO:0000256" key="4">
    <source>
        <dbReference type="SAM" id="MobiDB-lite"/>
    </source>
</evidence>
<dbReference type="Pfam" id="PF13489">
    <property type="entry name" value="Methyltransf_23"/>
    <property type="match status" value="1"/>
</dbReference>
<feature type="compositionally biased region" description="Polar residues" evidence="4">
    <location>
        <begin position="1"/>
        <end position="18"/>
    </location>
</feature>
<organism evidence="5 6">
    <name type="scientific">Actinacidiphila epipremni</name>
    <dbReference type="NCBI Taxonomy" id="2053013"/>
    <lineage>
        <taxon>Bacteria</taxon>
        <taxon>Bacillati</taxon>
        <taxon>Actinomycetota</taxon>
        <taxon>Actinomycetes</taxon>
        <taxon>Kitasatosporales</taxon>
        <taxon>Streptomycetaceae</taxon>
        <taxon>Actinacidiphila</taxon>
    </lineage>
</organism>
<dbReference type="RefSeq" id="WP_167980715.1">
    <property type="nucleotide sequence ID" value="NZ_JAATEJ010000001.1"/>
</dbReference>
<keyword evidence="6" id="KW-1185">Reference proteome</keyword>
<evidence type="ECO:0000313" key="6">
    <source>
        <dbReference type="Proteomes" id="UP000734511"/>
    </source>
</evidence>
<dbReference type="PANTHER" id="PTHR43464">
    <property type="entry name" value="METHYLTRANSFERASE"/>
    <property type="match status" value="1"/>
</dbReference>
<evidence type="ECO:0000256" key="2">
    <source>
        <dbReference type="ARBA" id="ARBA00022679"/>
    </source>
</evidence>
<evidence type="ECO:0000256" key="3">
    <source>
        <dbReference type="ARBA" id="ARBA00022691"/>
    </source>
</evidence>
<keyword evidence="1 5" id="KW-0489">Methyltransferase</keyword>
<dbReference type="SUPFAM" id="SSF53335">
    <property type="entry name" value="S-adenosyl-L-methionine-dependent methyltransferases"/>
    <property type="match status" value="1"/>
</dbReference>
<feature type="region of interest" description="Disordered" evidence="4">
    <location>
        <begin position="1"/>
        <end position="34"/>
    </location>
</feature>
<dbReference type="InterPro" id="IPR029063">
    <property type="entry name" value="SAM-dependent_MTases_sf"/>
</dbReference>
<dbReference type="GO" id="GO:0008168">
    <property type="term" value="F:methyltransferase activity"/>
    <property type="evidence" value="ECO:0007669"/>
    <property type="project" value="UniProtKB-KW"/>
</dbReference>
<protein>
    <submittedName>
        <fullName evidence="5">Class I SAM-dependent methyltransferase</fullName>
    </submittedName>
</protein>
<keyword evidence="3" id="KW-0949">S-adenosyl-L-methionine</keyword>
<dbReference type="EMBL" id="JAATEJ010000001">
    <property type="protein sequence ID" value="NJP41828.1"/>
    <property type="molecule type" value="Genomic_DNA"/>
</dbReference>
<reference evidence="5 6" key="1">
    <citation type="submission" date="2020-03" db="EMBL/GenBank/DDBJ databases">
        <title>WGS of actinomycetes isolated from Thailand.</title>
        <authorList>
            <person name="Thawai C."/>
        </authorList>
    </citation>
    <scope>NUCLEOTIDE SEQUENCE [LARGE SCALE GENOMIC DNA]</scope>
    <source>
        <strain evidence="5 6">PRB2-1</strain>
    </source>
</reference>
<accession>A0ABX0ZJI5</accession>
<keyword evidence="2" id="KW-0808">Transferase</keyword>
<evidence type="ECO:0000256" key="1">
    <source>
        <dbReference type="ARBA" id="ARBA00022603"/>
    </source>
</evidence>
<gene>
    <name evidence="5" type="ORF">HCN08_00090</name>
</gene>
<dbReference type="Gene3D" id="3.40.50.150">
    <property type="entry name" value="Vaccinia Virus protein VP39"/>
    <property type="match status" value="1"/>
</dbReference>
<proteinExistence type="predicted"/>
<dbReference type="GO" id="GO:0032259">
    <property type="term" value="P:methylation"/>
    <property type="evidence" value="ECO:0007669"/>
    <property type="project" value="UniProtKB-KW"/>
</dbReference>
<sequence>MSGTTPDTSSAPAGTSTGEAAAGPASPGDTRTRDYTTRLLSRRLLPTQAPYRWNLRRLRLGRTLDIGCGVGRHLRHRAQGSVGVDHNEHSVAAARERGLTAYTPHEFTAAGLAHGHFDSLLCAHVLEHLDAATGARLLATYLPYVRPGGQAVLITPQEAGFASDATHVRFVGFADLVREARAAGLEVRRTYSFPLPRSAGRLFTHNEFVLVATVPAGGLAGRLPGGLAGGLA</sequence>
<dbReference type="PANTHER" id="PTHR43464:SF19">
    <property type="entry name" value="UBIQUINONE BIOSYNTHESIS O-METHYLTRANSFERASE, MITOCHONDRIAL"/>
    <property type="match status" value="1"/>
</dbReference>
<name>A0ABX0ZJI5_9ACTN</name>
<comment type="caution">
    <text evidence="5">The sequence shown here is derived from an EMBL/GenBank/DDBJ whole genome shotgun (WGS) entry which is preliminary data.</text>
</comment>
<dbReference type="Proteomes" id="UP000734511">
    <property type="component" value="Unassembled WGS sequence"/>
</dbReference>